<dbReference type="SUPFAM" id="SSF51905">
    <property type="entry name" value="FAD/NAD(P)-binding domain"/>
    <property type="match status" value="1"/>
</dbReference>
<dbReference type="Pfam" id="PF01593">
    <property type="entry name" value="Amino_oxidase"/>
    <property type="match status" value="1"/>
</dbReference>
<dbReference type="InterPro" id="IPR036188">
    <property type="entry name" value="FAD/NAD-bd_sf"/>
</dbReference>
<feature type="region of interest" description="Disordered" evidence="1">
    <location>
        <begin position="505"/>
        <end position="524"/>
    </location>
</feature>
<accession>A0A3L7AP32</accession>
<name>A0A3L7AP32_9MICO</name>
<dbReference type="AlphaFoldDB" id="A0A3L7AP32"/>
<protein>
    <submittedName>
        <fullName evidence="3">FAD-dependent oxidoreductase</fullName>
    </submittedName>
</protein>
<dbReference type="EMBL" id="RCUY01000009">
    <property type="protein sequence ID" value="RLP82263.1"/>
    <property type="molecule type" value="Genomic_DNA"/>
</dbReference>
<dbReference type="RefSeq" id="WP_121688800.1">
    <property type="nucleotide sequence ID" value="NZ_RCUY01000009.1"/>
</dbReference>
<dbReference type="PANTHER" id="PTHR42923">
    <property type="entry name" value="PROTOPORPHYRINOGEN OXIDASE"/>
    <property type="match status" value="1"/>
</dbReference>
<dbReference type="InterPro" id="IPR050464">
    <property type="entry name" value="Zeta_carotene_desat/Oxidored"/>
</dbReference>
<feature type="compositionally biased region" description="Polar residues" evidence="1">
    <location>
        <begin position="510"/>
        <end position="524"/>
    </location>
</feature>
<dbReference type="OrthoDB" id="3450553at2"/>
<evidence type="ECO:0000313" key="3">
    <source>
        <dbReference type="EMBL" id="RLP82263.1"/>
    </source>
</evidence>
<sequence length="524" mass="54244">MIEPRHVVIVGGGVAGLVAALDCLRVGIRVTVIEAADLLGGSVSPVTVGDTVLDGGAESYATRGGHVRELLVELGLEDQIVAPNPAGAWLRRTDGASVPLPKTALLGIPANPLAEDVRRVIGSKGVMRAYLDRVRPVLTIGREKNLAELVRKRMGDAVLTELVTPVVRGVYSVGPEEIDVDRVAPGLNQALTRTGSLGAAVAELTDASGPARAGAKVEGIIGGMHTLVSVLAAEIIRRGGVIQTGTPVAGLLAGAVSAEDLPIINSDDFVATEGYSISEGPGEHTLWTLRLENHTVLYADRVIVATAELPAFDLLVPVVSALAEETAQVSPEAVLASLLLDAPNLDGHPRGSGVLIAGHAGQSGVQAKALTHSSAKWAWLAEALAEHPGRHAVRLSYDPVALGERDDAELAEIARTDAAAILGVDLPADTVAGFARTRWRSTPPGSAQGARERAERIRAAVAAVPGLDVTGAWLSGTGLASVVPDAHETAKRVRHLIAAEYLENGELAAPTQTPTSDNSPNSKE</sequence>
<evidence type="ECO:0000256" key="1">
    <source>
        <dbReference type="SAM" id="MobiDB-lite"/>
    </source>
</evidence>
<organism evidence="3 4">
    <name type="scientific">Mycetocola lacteus</name>
    <dbReference type="NCBI Taxonomy" id="76637"/>
    <lineage>
        <taxon>Bacteria</taxon>
        <taxon>Bacillati</taxon>
        <taxon>Actinomycetota</taxon>
        <taxon>Actinomycetes</taxon>
        <taxon>Micrococcales</taxon>
        <taxon>Microbacteriaceae</taxon>
        <taxon>Mycetocola</taxon>
    </lineage>
</organism>
<dbReference type="Gene3D" id="3.50.50.60">
    <property type="entry name" value="FAD/NAD(P)-binding domain"/>
    <property type="match status" value="1"/>
</dbReference>
<dbReference type="SUPFAM" id="SSF54373">
    <property type="entry name" value="FAD-linked reductases, C-terminal domain"/>
    <property type="match status" value="1"/>
</dbReference>
<dbReference type="Gene3D" id="1.10.3110.10">
    <property type="entry name" value="protoporphyrinogen ix oxidase, domain 3"/>
    <property type="match status" value="1"/>
</dbReference>
<proteinExistence type="predicted"/>
<reference evidence="3 4" key="1">
    <citation type="submission" date="2018-10" db="EMBL/GenBank/DDBJ databases">
        <authorList>
            <person name="Li J."/>
        </authorList>
    </citation>
    <scope>NUCLEOTIDE SEQUENCE [LARGE SCALE GENOMIC DNA]</scope>
    <source>
        <strain evidence="3 4">JCM 11654</strain>
    </source>
</reference>
<gene>
    <name evidence="3" type="ORF">D9V34_10740</name>
</gene>
<comment type="caution">
    <text evidence="3">The sequence shown here is derived from an EMBL/GenBank/DDBJ whole genome shotgun (WGS) entry which is preliminary data.</text>
</comment>
<evidence type="ECO:0000259" key="2">
    <source>
        <dbReference type="Pfam" id="PF01593"/>
    </source>
</evidence>
<dbReference type="GO" id="GO:0016491">
    <property type="term" value="F:oxidoreductase activity"/>
    <property type="evidence" value="ECO:0007669"/>
    <property type="project" value="InterPro"/>
</dbReference>
<feature type="domain" description="Amine oxidase" evidence="2">
    <location>
        <begin position="14"/>
        <end position="251"/>
    </location>
</feature>
<dbReference type="Gene3D" id="3.90.660.20">
    <property type="entry name" value="Protoporphyrinogen oxidase, mitochondrial, domain 2"/>
    <property type="match status" value="1"/>
</dbReference>
<dbReference type="PANTHER" id="PTHR42923:SF3">
    <property type="entry name" value="PROTOPORPHYRINOGEN OXIDASE"/>
    <property type="match status" value="1"/>
</dbReference>
<dbReference type="PRINTS" id="PR00411">
    <property type="entry name" value="PNDRDTASEI"/>
</dbReference>
<dbReference type="Proteomes" id="UP000269438">
    <property type="component" value="Unassembled WGS sequence"/>
</dbReference>
<dbReference type="InterPro" id="IPR002937">
    <property type="entry name" value="Amino_oxidase"/>
</dbReference>
<evidence type="ECO:0000313" key="4">
    <source>
        <dbReference type="Proteomes" id="UP000269438"/>
    </source>
</evidence>
<keyword evidence="4" id="KW-1185">Reference proteome</keyword>